<organism evidence="2 3">
    <name type="scientific">Sphingobium psychrophilum</name>
    <dbReference type="NCBI Taxonomy" id="2728834"/>
    <lineage>
        <taxon>Bacteria</taxon>
        <taxon>Pseudomonadati</taxon>
        <taxon>Pseudomonadota</taxon>
        <taxon>Alphaproteobacteria</taxon>
        <taxon>Sphingomonadales</taxon>
        <taxon>Sphingomonadaceae</taxon>
        <taxon>Sphingobium</taxon>
    </lineage>
</organism>
<keyword evidence="3" id="KW-1185">Reference proteome</keyword>
<dbReference type="InterPro" id="IPR023296">
    <property type="entry name" value="Glyco_hydro_beta-prop_sf"/>
</dbReference>
<comment type="caution">
    <text evidence="2">The sequence shown here is derived from an EMBL/GenBank/DDBJ whole genome shotgun (WGS) entry which is preliminary data.</text>
</comment>
<dbReference type="EMBL" id="JABBFV010000001">
    <property type="protein sequence ID" value="NML08701.1"/>
    <property type="molecule type" value="Genomic_DNA"/>
</dbReference>
<dbReference type="PROSITE" id="PS51257">
    <property type="entry name" value="PROKAR_LIPOPROTEIN"/>
    <property type="match status" value="1"/>
</dbReference>
<evidence type="ECO:0000313" key="2">
    <source>
        <dbReference type="EMBL" id="NML08701.1"/>
    </source>
</evidence>
<sequence length="396" mass="43792">MLPRTDQWIFRVAWAAILFVAGCGAVAQQPPTLDDFWADKAHFVETRKVDWSKLPGGDYAETSSWFAIDGGTWYAFNRAGVPQRNPACPTDNMQTVVRASSDEGATWTPPTVVAAPGDSKRGDGCAILDGASIYDAASDTWHMLAQCLELHNAGSWMLCHYTRQGRSPLGRFVADPLNPVVKAGMLWSSMCADKPGICDPSGTQFEGTPDIVRNANGLFYVTFHGYELKSGRGVRGIATTKDFQKWNTRGGDLPQGAMLGPDDCRRWISACVGVGTATVLSTKRNSYFLFEAMDQNLGCTPGQNWVFSIARSPRDTWLPSGSPRWEFQKGPPLITPSAYAKGLPCAVQYARWFQSRGTTWLIYEERQPESLFLVRRLMKLVWGNSGERMVIKGRQP</sequence>
<evidence type="ECO:0000256" key="1">
    <source>
        <dbReference type="SAM" id="SignalP"/>
    </source>
</evidence>
<keyword evidence="1" id="KW-0732">Signal</keyword>
<accession>A0A7X9WRR8</accession>
<reference evidence="2 3" key="1">
    <citation type="submission" date="2020-04" db="EMBL/GenBank/DDBJ databases">
        <title>Sphingobium sp. AR-3-1 isolated from Arctic soil.</title>
        <authorList>
            <person name="Dahal R.H."/>
            <person name="Chaudhary D.K."/>
        </authorList>
    </citation>
    <scope>NUCLEOTIDE SEQUENCE [LARGE SCALE GENOMIC DNA]</scope>
    <source>
        <strain evidence="2 3">AR-3-1</strain>
    </source>
</reference>
<name>A0A7X9WRR8_9SPHN</name>
<dbReference type="SUPFAM" id="SSF75005">
    <property type="entry name" value="Arabinanase/levansucrase/invertase"/>
    <property type="match status" value="1"/>
</dbReference>
<feature type="chain" id="PRO_5031533185" description="Exo-alpha-sialidase" evidence="1">
    <location>
        <begin position="28"/>
        <end position="396"/>
    </location>
</feature>
<feature type="signal peptide" evidence="1">
    <location>
        <begin position="1"/>
        <end position="27"/>
    </location>
</feature>
<proteinExistence type="predicted"/>
<dbReference type="AlphaFoldDB" id="A0A7X9WRR8"/>
<protein>
    <recommendedName>
        <fullName evidence="4">Exo-alpha-sialidase</fullName>
    </recommendedName>
</protein>
<dbReference type="Gene3D" id="2.115.10.20">
    <property type="entry name" value="Glycosyl hydrolase domain, family 43"/>
    <property type="match status" value="1"/>
</dbReference>
<evidence type="ECO:0008006" key="4">
    <source>
        <dbReference type="Google" id="ProtNLM"/>
    </source>
</evidence>
<evidence type="ECO:0000313" key="3">
    <source>
        <dbReference type="Proteomes" id="UP000519023"/>
    </source>
</evidence>
<gene>
    <name evidence="2" type="ORF">HHL08_00830</name>
</gene>
<dbReference type="Proteomes" id="UP000519023">
    <property type="component" value="Unassembled WGS sequence"/>
</dbReference>